<keyword evidence="3" id="KW-0808">Transferase</keyword>
<comment type="caution">
    <text evidence="3">The sequence shown here is derived from an EMBL/GenBank/DDBJ whole genome shotgun (WGS) entry which is preliminary data.</text>
</comment>
<dbReference type="EMBL" id="SACT01000001">
    <property type="protein sequence ID" value="RVT53467.1"/>
    <property type="molecule type" value="Genomic_DNA"/>
</dbReference>
<gene>
    <name evidence="3" type="ORF">ENE75_00755</name>
</gene>
<dbReference type="PANTHER" id="PTHR43685:SF2">
    <property type="entry name" value="GLYCOSYLTRANSFERASE 2-LIKE DOMAIN-CONTAINING PROTEIN"/>
    <property type="match status" value="1"/>
</dbReference>
<feature type="compositionally biased region" description="Low complexity" evidence="1">
    <location>
        <begin position="29"/>
        <end position="40"/>
    </location>
</feature>
<organism evidence="3 4">
    <name type="scientific">Rubrivivax albus</name>
    <dbReference type="NCBI Taxonomy" id="2499835"/>
    <lineage>
        <taxon>Bacteria</taxon>
        <taxon>Pseudomonadati</taxon>
        <taxon>Pseudomonadota</taxon>
        <taxon>Betaproteobacteria</taxon>
        <taxon>Burkholderiales</taxon>
        <taxon>Sphaerotilaceae</taxon>
        <taxon>Rubrivivax</taxon>
    </lineage>
</organism>
<dbReference type="AlphaFoldDB" id="A0A437JZD3"/>
<evidence type="ECO:0000259" key="2">
    <source>
        <dbReference type="Pfam" id="PF00535"/>
    </source>
</evidence>
<protein>
    <submittedName>
        <fullName evidence="3">Glycosyltransferase</fullName>
    </submittedName>
</protein>
<keyword evidence="4" id="KW-1185">Reference proteome</keyword>
<proteinExistence type="predicted"/>
<dbReference type="InterPro" id="IPR001173">
    <property type="entry name" value="Glyco_trans_2-like"/>
</dbReference>
<feature type="domain" description="Glycosyltransferase 2-like" evidence="2">
    <location>
        <begin position="125"/>
        <end position="233"/>
    </location>
</feature>
<dbReference type="SUPFAM" id="SSF53448">
    <property type="entry name" value="Nucleotide-diphospho-sugar transferases"/>
    <property type="match status" value="1"/>
</dbReference>
<reference evidence="3 4" key="1">
    <citation type="submission" date="2019-01" db="EMBL/GenBank/DDBJ databases">
        <authorList>
            <person name="Chen W.-M."/>
        </authorList>
    </citation>
    <scope>NUCLEOTIDE SEQUENCE [LARGE SCALE GENOMIC DNA]</scope>
    <source>
        <strain evidence="3 4">ICH-3</strain>
    </source>
</reference>
<name>A0A437JZD3_9BURK</name>
<dbReference type="GO" id="GO:0016740">
    <property type="term" value="F:transferase activity"/>
    <property type="evidence" value="ECO:0007669"/>
    <property type="project" value="UniProtKB-KW"/>
</dbReference>
<evidence type="ECO:0000313" key="4">
    <source>
        <dbReference type="Proteomes" id="UP000288178"/>
    </source>
</evidence>
<dbReference type="InterPro" id="IPR050834">
    <property type="entry name" value="Glycosyltransf_2"/>
</dbReference>
<evidence type="ECO:0000313" key="3">
    <source>
        <dbReference type="EMBL" id="RVT53467.1"/>
    </source>
</evidence>
<dbReference type="PANTHER" id="PTHR43685">
    <property type="entry name" value="GLYCOSYLTRANSFERASE"/>
    <property type="match status" value="1"/>
</dbReference>
<dbReference type="InterPro" id="IPR029044">
    <property type="entry name" value="Nucleotide-diphossugar_trans"/>
</dbReference>
<dbReference type="Gene3D" id="3.90.550.10">
    <property type="entry name" value="Spore Coat Polysaccharide Biosynthesis Protein SpsA, Chain A"/>
    <property type="match status" value="1"/>
</dbReference>
<evidence type="ECO:0000256" key="1">
    <source>
        <dbReference type="SAM" id="MobiDB-lite"/>
    </source>
</evidence>
<sequence length="437" mass="47211">MLVRPGTPLPARRHRGAQHVRPVPARPEAPCGRGAPAGHRAGARWRAPDVALQHRAAVLRARAPRQGACAGAPGHGPGPSAAGAHGVAGACRAVARTRGRPGRSLGCRDARRLTVNIPPHAPYVSVLMPAYNAAATIDAALDSALRQQGVTLEVVVVDDGSQDDTVARARAHGPCVRVVSQANAGPQAARNRALAEARGQYVAFLDSDDQWLPGKLAAQCRALGRNTSAAAVFTGWHFWHPEANGSFVAPAALVHSVVTDDIDRALSGWLYTRLLLDVCMLTTTVMVRRETLQRLGGFDPDLRVGEDYDLWLRLSREGPIIKLASVGALYRVAPGSTSRRPYVRNWELEVVQRALSRWGGTGPDGAQVDTQALQRRLQRLELDHAGTHLLQGDARLALQGFGRLLRNEPTRPRWWFKTAQALLKTGVQRLTNAPQVR</sequence>
<dbReference type="Pfam" id="PF00535">
    <property type="entry name" value="Glycos_transf_2"/>
    <property type="match status" value="1"/>
</dbReference>
<accession>A0A437JZD3</accession>
<dbReference type="Proteomes" id="UP000288178">
    <property type="component" value="Unassembled WGS sequence"/>
</dbReference>
<feature type="region of interest" description="Disordered" evidence="1">
    <location>
        <begin position="1"/>
        <end position="42"/>
    </location>
</feature>